<comment type="caution">
    <text evidence="1">The sequence shown here is derived from an EMBL/GenBank/DDBJ whole genome shotgun (WGS) entry which is preliminary data.</text>
</comment>
<evidence type="ECO:0000313" key="1">
    <source>
        <dbReference type="EMBL" id="KKM01039.1"/>
    </source>
</evidence>
<gene>
    <name evidence="1" type="ORF">LCGC14_1798420</name>
</gene>
<dbReference type="EMBL" id="LAZR01017288">
    <property type="protein sequence ID" value="KKM01039.1"/>
    <property type="molecule type" value="Genomic_DNA"/>
</dbReference>
<sequence length="60" mass="7520">MRGARGKILRPPDYINEVLIKYYRIYIYTNFILKEENIIIEKKNFLRRIQILVRNKFKRF</sequence>
<accession>A0A0F9GQF7</accession>
<organism evidence="1">
    <name type="scientific">marine sediment metagenome</name>
    <dbReference type="NCBI Taxonomy" id="412755"/>
    <lineage>
        <taxon>unclassified sequences</taxon>
        <taxon>metagenomes</taxon>
        <taxon>ecological metagenomes</taxon>
    </lineage>
</organism>
<proteinExistence type="predicted"/>
<protein>
    <submittedName>
        <fullName evidence="1">Uncharacterized protein</fullName>
    </submittedName>
</protein>
<reference evidence="1" key="1">
    <citation type="journal article" date="2015" name="Nature">
        <title>Complex archaea that bridge the gap between prokaryotes and eukaryotes.</title>
        <authorList>
            <person name="Spang A."/>
            <person name="Saw J.H."/>
            <person name="Jorgensen S.L."/>
            <person name="Zaremba-Niedzwiedzka K."/>
            <person name="Martijn J."/>
            <person name="Lind A.E."/>
            <person name="van Eijk R."/>
            <person name="Schleper C."/>
            <person name="Guy L."/>
            <person name="Ettema T.J."/>
        </authorList>
    </citation>
    <scope>NUCLEOTIDE SEQUENCE</scope>
</reference>
<name>A0A0F9GQF7_9ZZZZ</name>
<dbReference type="AlphaFoldDB" id="A0A0F9GQF7"/>